<reference evidence="6" key="2">
    <citation type="submission" date="2025-09" db="UniProtKB">
        <authorList>
            <consortium name="Ensembl"/>
        </authorList>
    </citation>
    <scope>IDENTIFICATION</scope>
</reference>
<keyword evidence="2 3" id="KW-0175">Coiled coil</keyword>
<dbReference type="InterPro" id="IPR031994">
    <property type="entry name" value="JAKMIP_C"/>
</dbReference>
<evidence type="ECO:0000313" key="6">
    <source>
        <dbReference type="Ensembl" id="ENSSRHP00000017131.1"/>
    </source>
</evidence>
<dbReference type="AlphaFoldDB" id="A0A673GUX7"/>
<evidence type="ECO:0000259" key="5">
    <source>
        <dbReference type="Pfam" id="PF16034"/>
    </source>
</evidence>
<evidence type="ECO:0000256" key="3">
    <source>
        <dbReference type="SAM" id="Coils"/>
    </source>
</evidence>
<reference evidence="6" key="1">
    <citation type="submission" date="2025-08" db="UniProtKB">
        <authorList>
            <consortium name="Ensembl"/>
        </authorList>
    </citation>
    <scope>IDENTIFICATION</scope>
</reference>
<evidence type="ECO:0000313" key="7">
    <source>
        <dbReference type="Proteomes" id="UP000472270"/>
    </source>
</evidence>
<feature type="coiled-coil region" evidence="3">
    <location>
        <begin position="268"/>
        <end position="351"/>
    </location>
</feature>
<sequence length="525" mass="61057">MAKKGRAKGEKPEALISALQAANEDLRSKLTDIQIELHQEKCKVGKQHREKVQEGKRIREQEQHRHTAALTEQRARWHEEKLKELAALRESLTRQHEQEVARTAKIKESVLRTALTLEAREEARRFFDQERVKLLQDIAEIKSSKRQTDEALNTMILADKMKAGDLRTEHQAHQEQISKIKWDSERDIRRLVDEIKAKDRTIFSLEKELETATGFVQKLQLQKDALDEQLFLVKEAECNLGSPKREIPGRAGDGAEHCGSPVKKLDDMRRNQKRMSELKATIRKLEDRNSILVDERNELLKRAREAEKQCKPLLDKNKLLSRKNDELSQSLQRMEDKLKSITKENLEMKEKITSHPPLKKLKSLNDLDQANDDQEIEFLKLQVLEQQSMIDELTRDREKLLRKKRHKRSRPIKRHIVVDTLYGYDEESMDSETSSVASLRMDRTPATPDEDLDEGLAAEESELRFKQLTREYQALQRAYALLQEQKGGVLDAEMEAKVFLKYWLSINITEISDILEKKTLLSSLA</sequence>
<dbReference type="GO" id="GO:0008017">
    <property type="term" value="F:microtubule binding"/>
    <property type="evidence" value="ECO:0007669"/>
    <property type="project" value="InterPro"/>
</dbReference>
<dbReference type="Ensembl" id="ENSSRHT00000017688.1">
    <property type="protein sequence ID" value="ENSSRHP00000017131.1"/>
    <property type="gene ID" value="ENSSRHG00000009373.1"/>
</dbReference>
<dbReference type="GO" id="GO:0019900">
    <property type="term" value="F:kinase binding"/>
    <property type="evidence" value="ECO:0007669"/>
    <property type="project" value="InterPro"/>
</dbReference>
<feature type="coiled-coil region" evidence="3">
    <location>
        <begin position="458"/>
        <end position="485"/>
    </location>
</feature>
<accession>A0A673GUX7</accession>
<name>A0A673GUX7_9TELE</name>
<dbReference type="PANTHER" id="PTHR18935:SF7">
    <property type="entry name" value="JANUS KINASE AND MICROTUBULE-INTERACTING PROTEIN 2"/>
    <property type="match status" value="1"/>
</dbReference>
<feature type="region of interest" description="Disordered" evidence="4">
    <location>
        <begin position="46"/>
        <end position="68"/>
    </location>
</feature>
<feature type="coiled-coil region" evidence="3">
    <location>
        <begin position="376"/>
        <end position="410"/>
    </location>
</feature>
<feature type="coiled-coil region" evidence="3">
    <location>
        <begin position="75"/>
        <end position="102"/>
    </location>
</feature>
<evidence type="ECO:0000256" key="1">
    <source>
        <dbReference type="ARBA" id="ARBA00005239"/>
    </source>
</evidence>
<keyword evidence="7" id="KW-1185">Reference proteome</keyword>
<gene>
    <name evidence="6" type="primary">jakmip2</name>
</gene>
<protein>
    <submittedName>
        <fullName evidence="6">Janus kinase and microtubule-interacting protein 2-like</fullName>
    </submittedName>
</protein>
<comment type="similarity">
    <text evidence="1">Belongs to the JAKMIP family.</text>
</comment>
<organism evidence="6 7">
    <name type="scientific">Sinocyclocheilus rhinocerous</name>
    <dbReference type="NCBI Taxonomy" id="307959"/>
    <lineage>
        <taxon>Eukaryota</taxon>
        <taxon>Metazoa</taxon>
        <taxon>Chordata</taxon>
        <taxon>Craniata</taxon>
        <taxon>Vertebrata</taxon>
        <taxon>Euteleostomi</taxon>
        <taxon>Actinopterygii</taxon>
        <taxon>Neopterygii</taxon>
        <taxon>Teleostei</taxon>
        <taxon>Ostariophysi</taxon>
        <taxon>Cypriniformes</taxon>
        <taxon>Cyprinidae</taxon>
        <taxon>Cyprininae</taxon>
        <taxon>Sinocyclocheilus</taxon>
    </lineage>
</organism>
<evidence type="ECO:0000256" key="2">
    <source>
        <dbReference type="ARBA" id="ARBA00023054"/>
    </source>
</evidence>
<evidence type="ECO:0000256" key="4">
    <source>
        <dbReference type="SAM" id="MobiDB-lite"/>
    </source>
</evidence>
<dbReference type="InterPro" id="IPR024836">
    <property type="entry name" value="JAKMIP"/>
</dbReference>
<feature type="region of interest" description="Disordered" evidence="4">
    <location>
        <begin position="432"/>
        <end position="451"/>
    </location>
</feature>
<feature type="coiled-coil region" evidence="3">
    <location>
        <begin position="16"/>
        <end position="43"/>
    </location>
</feature>
<dbReference type="Pfam" id="PF16034">
    <property type="entry name" value="JAKMIP_CC3"/>
    <property type="match status" value="1"/>
</dbReference>
<feature type="domain" description="Janus kinase and microtubule-interacting protein C-terminal" evidence="5">
    <location>
        <begin position="396"/>
        <end position="498"/>
    </location>
</feature>
<dbReference type="Proteomes" id="UP000472270">
    <property type="component" value="Unassembled WGS sequence"/>
</dbReference>
<proteinExistence type="inferred from homology"/>
<dbReference type="PANTHER" id="PTHR18935">
    <property type="entry name" value="GOLGIN SUBFAMILY A MEMBER 4-LIKE ISOFORM X1"/>
    <property type="match status" value="1"/>
</dbReference>
<feature type="compositionally biased region" description="Basic and acidic residues" evidence="4">
    <location>
        <begin position="50"/>
        <end position="65"/>
    </location>
</feature>